<dbReference type="InterPro" id="IPR001878">
    <property type="entry name" value="Znf_CCHC"/>
</dbReference>
<dbReference type="OrthoDB" id="414322at2759"/>
<organism evidence="4 5">
    <name type="scientific">Seminavis robusta</name>
    <dbReference type="NCBI Taxonomy" id="568900"/>
    <lineage>
        <taxon>Eukaryota</taxon>
        <taxon>Sar</taxon>
        <taxon>Stramenopiles</taxon>
        <taxon>Ochrophyta</taxon>
        <taxon>Bacillariophyta</taxon>
        <taxon>Bacillariophyceae</taxon>
        <taxon>Bacillariophycidae</taxon>
        <taxon>Naviculales</taxon>
        <taxon>Naviculaceae</taxon>
        <taxon>Seminavis</taxon>
    </lineage>
</organism>
<protein>
    <recommendedName>
        <fullName evidence="3">CCHC-type domain-containing protein</fullName>
    </recommendedName>
</protein>
<keyword evidence="1" id="KW-0479">Metal-binding</keyword>
<dbReference type="AlphaFoldDB" id="A0A9N8ETH9"/>
<evidence type="ECO:0000259" key="3">
    <source>
        <dbReference type="PROSITE" id="PS50158"/>
    </source>
</evidence>
<dbReference type="SUPFAM" id="SSF57756">
    <property type="entry name" value="Retrovirus zinc finger-like domains"/>
    <property type="match status" value="1"/>
</dbReference>
<accession>A0A9N8ETH9</accession>
<evidence type="ECO:0000256" key="1">
    <source>
        <dbReference type="PROSITE-ProRule" id="PRU00047"/>
    </source>
</evidence>
<feature type="compositionally biased region" description="Polar residues" evidence="2">
    <location>
        <begin position="314"/>
        <end position="340"/>
    </location>
</feature>
<dbReference type="GO" id="GO:0003676">
    <property type="term" value="F:nucleic acid binding"/>
    <property type="evidence" value="ECO:0007669"/>
    <property type="project" value="InterPro"/>
</dbReference>
<feature type="domain" description="CCHC-type" evidence="3">
    <location>
        <begin position="377"/>
        <end position="393"/>
    </location>
</feature>
<reference evidence="4" key="1">
    <citation type="submission" date="2020-06" db="EMBL/GenBank/DDBJ databases">
        <authorList>
            <consortium name="Plant Systems Biology data submission"/>
        </authorList>
    </citation>
    <scope>NUCLEOTIDE SEQUENCE</scope>
    <source>
        <strain evidence="4">D6</strain>
    </source>
</reference>
<dbReference type="EMBL" id="CAICTM010001770">
    <property type="protein sequence ID" value="CAB9526080.1"/>
    <property type="molecule type" value="Genomic_DNA"/>
</dbReference>
<comment type="caution">
    <text evidence="4">The sequence shown here is derived from an EMBL/GenBank/DDBJ whole genome shotgun (WGS) entry which is preliminary data.</text>
</comment>
<dbReference type="InterPro" id="IPR036875">
    <property type="entry name" value="Znf_CCHC_sf"/>
</dbReference>
<evidence type="ECO:0000256" key="2">
    <source>
        <dbReference type="SAM" id="MobiDB-lite"/>
    </source>
</evidence>
<keyword evidence="1" id="KW-0863">Zinc-finger</keyword>
<name>A0A9N8ETH9_9STRA</name>
<keyword evidence="1" id="KW-0862">Zinc</keyword>
<keyword evidence="5" id="KW-1185">Reference proteome</keyword>
<dbReference type="Gene3D" id="4.10.60.10">
    <property type="entry name" value="Zinc finger, CCHC-type"/>
    <property type="match status" value="1"/>
</dbReference>
<feature type="compositionally biased region" description="Low complexity" evidence="2">
    <location>
        <begin position="289"/>
        <end position="305"/>
    </location>
</feature>
<dbReference type="Proteomes" id="UP001153069">
    <property type="component" value="Unassembled WGS sequence"/>
</dbReference>
<evidence type="ECO:0000313" key="4">
    <source>
        <dbReference type="EMBL" id="CAB9526080.1"/>
    </source>
</evidence>
<evidence type="ECO:0000313" key="5">
    <source>
        <dbReference type="Proteomes" id="UP001153069"/>
    </source>
</evidence>
<dbReference type="GO" id="GO:0008270">
    <property type="term" value="F:zinc ion binding"/>
    <property type="evidence" value="ECO:0007669"/>
    <property type="project" value="UniProtKB-KW"/>
</dbReference>
<feature type="region of interest" description="Disordered" evidence="2">
    <location>
        <begin position="289"/>
        <end position="340"/>
    </location>
</feature>
<gene>
    <name evidence="4" type="ORF">SEMRO_1772_G296730.1</name>
</gene>
<sequence length="408" mass="45973">MDKLLTVIVQTSPIPSHASTALLEALFRSFCHADGFLESTILIVCDGCQVVKEQSGETENHKHGKASLETAQRYREHLVRLRHAVDTQQPPFVPHQNGSIKLLELERRHGSACAIQAAFVKRKIQTPLVMVCQHDNFFIHTVPFRACVHAMVERPGLGVGVQCLHFLSTATLNYQEKIQKRYHMDISKATVEIHLDNNTRKFQLVPLVFWYGRSHLSYTDHYRNTILNNNHRPLQVGDHLEELLGVAQLHDIQRRGMETAFSDYGTYVLDPGDGKEVIYHLSGRRVRAAATTTTEQQQQQQQDATMGHEEGATISPQEKNDTTTIHPQQQGQPPGSFTTARSCRAIVPGLEIVSDYQDNNNQSTTANKAPKGRFKQKCFHCGNKGHSYKYCPNMTNNDTPNTETIDLS</sequence>
<dbReference type="PROSITE" id="PS50158">
    <property type="entry name" value="ZF_CCHC"/>
    <property type="match status" value="1"/>
</dbReference>
<proteinExistence type="predicted"/>